<organism evidence="2 3">
    <name type="scientific">Petrolisthes cinctipes</name>
    <name type="common">Flat porcelain crab</name>
    <dbReference type="NCBI Taxonomy" id="88211"/>
    <lineage>
        <taxon>Eukaryota</taxon>
        <taxon>Metazoa</taxon>
        <taxon>Ecdysozoa</taxon>
        <taxon>Arthropoda</taxon>
        <taxon>Crustacea</taxon>
        <taxon>Multicrustacea</taxon>
        <taxon>Malacostraca</taxon>
        <taxon>Eumalacostraca</taxon>
        <taxon>Eucarida</taxon>
        <taxon>Decapoda</taxon>
        <taxon>Pleocyemata</taxon>
        <taxon>Anomura</taxon>
        <taxon>Galatheoidea</taxon>
        <taxon>Porcellanidae</taxon>
        <taxon>Petrolisthes</taxon>
    </lineage>
</organism>
<dbReference type="Proteomes" id="UP001286313">
    <property type="component" value="Unassembled WGS sequence"/>
</dbReference>
<evidence type="ECO:0000313" key="3">
    <source>
        <dbReference type="Proteomes" id="UP001286313"/>
    </source>
</evidence>
<dbReference type="AlphaFoldDB" id="A0AAE1KVG8"/>
<accession>A0AAE1KVG8</accession>
<evidence type="ECO:0000256" key="1">
    <source>
        <dbReference type="SAM" id="MobiDB-lite"/>
    </source>
</evidence>
<protein>
    <submittedName>
        <fullName evidence="2">Uncharacterized protein</fullName>
    </submittedName>
</protein>
<feature type="region of interest" description="Disordered" evidence="1">
    <location>
        <begin position="1"/>
        <end position="82"/>
    </location>
</feature>
<comment type="caution">
    <text evidence="2">The sequence shown here is derived from an EMBL/GenBank/DDBJ whole genome shotgun (WGS) entry which is preliminary data.</text>
</comment>
<evidence type="ECO:0000313" key="2">
    <source>
        <dbReference type="EMBL" id="KAK3885397.1"/>
    </source>
</evidence>
<reference evidence="2" key="1">
    <citation type="submission" date="2023-10" db="EMBL/GenBank/DDBJ databases">
        <title>Genome assemblies of two species of porcelain crab, Petrolisthes cinctipes and Petrolisthes manimaculis (Anomura: Porcellanidae).</title>
        <authorList>
            <person name="Angst P."/>
        </authorList>
    </citation>
    <scope>NUCLEOTIDE SEQUENCE</scope>
    <source>
        <strain evidence="2">PB745_01</strain>
        <tissue evidence="2">Gill</tissue>
    </source>
</reference>
<name>A0AAE1KVG8_PETCI</name>
<sequence>MEVERRRNSVGVGGGKGTVMEVERRRNSGGGGGGKGTVMEVERQRNSGGGGEGKGRVMEVERRRDSGGCGGGIGRDRHGGERRKKFLAKNEQEDNVIGSFKDPSLIVDDRTLPLCPVMVTKAYLDVTQDFCKENLFYNSRSHKPLGPRIVARLLCCIIEAA</sequence>
<feature type="compositionally biased region" description="Basic and acidic residues" evidence="1">
    <location>
        <begin position="53"/>
        <end position="66"/>
    </location>
</feature>
<gene>
    <name evidence="2" type="ORF">Pcinc_010395</name>
</gene>
<dbReference type="EMBL" id="JAWQEG010000803">
    <property type="protein sequence ID" value="KAK3885397.1"/>
    <property type="molecule type" value="Genomic_DNA"/>
</dbReference>
<proteinExistence type="predicted"/>
<keyword evidence="3" id="KW-1185">Reference proteome</keyword>